<dbReference type="PROSITE" id="PS50850">
    <property type="entry name" value="MFS"/>
    <property type="match status" value="1"/>
</dbReference>
<proteinExistence type="predicted"/>
<dbReference type="InterPro" id="IPR036259">
    <property type="entry name" value="MFS_trans_sf"/>
</dbReference>
<dbReference type="SUPFAM" id="SSF103473">
    <property type="entry name" value="MFS general substrate transporter"/>
    <property type="match status" value="1"/>
</dbReference>
<evidence type="ECO:0000313" key="7">
    <source>
        <dbReference type="EMBL" id="QBM87121.1"/>
    </source>
</evidence>
<dbReference type="Gene3D" id="1.20.1250.20">
    <property type="entry name" value="MFS general substrate transporter like domains"/>
    <property type="match status" value="1"/>
</dbReference>
<feature type="transmembrane region" description="Helical" evidence="5">
    <location>
        <begin position="488"/>
        <end position="509"/>
    </location>
</feature>
<dbReference type="EMBL" id="CP034457">
    <property type="protein sequence ID" value="QBM87121.1"/>
    <property type="molecule type" value="Genomic_DNA"/>
</dbReference>
<feature type="transmembrane region" description="Helical" evidence="5">
    <location>
        <begin position="262"/>
        <end position="283"/>
    </location>
</feature>
<comment type="subcellular location">
    <subcellularLocation>
        <location evidence="1">Membrane</location>
        <topology evidence="1">Multi-pass membrane protein</topology>
    </subcellularLocation>
</comment>
<dbReference type="PANTHER" id="PTHR23502">
    <property type="entry name" value="MAJOR FACILITATOR SUPERFAMILY"/>
    <property type="match status" value="1"/>
</dbReference>
<dbReference type="GO" id="GO:1990961">
    <property type="term" value="P:xenobiotic detoxification by transmembrane export across the plasma membrane"/>
    <property type="evidence" value="ECO:0007669"/>
    <property type="project" value="TreeGrafter"/>
</dbReference>
<feature type="transmembrane region" description="Helical" evidence="5">
    <location>
        <begin position="340"/>
        <end position="359"/>
    </location>
</feature>
<evidence type="ECO:0000259" key="6">
    <source>
        <dbReference type="PROSITE" id="PS50850"/>
    </source>
</evidence>
<feature type="transmembrane region" description="Helical" evidence="5">
    <location>
        <begin position="417"/>
        <end position="438"/>
    </location>
</feature>
<keyword evidence="2 5" id="KW-0812">Transmembrane</keyword>
<reference evidence="8" key="1">
    <citation type="submission" date="2019-03" db="EMBL/GenBank/DDBJ databases">
        <title>Snf2 controls pulcherriminic acid biosynthesis and connects pigmentation and antifungal activity of the yeast Metschnikowia pulcherrima.</title>
        <authorList>
            <person name="Gore-Lloyd D."/>
            <person name="Sumann I."/>
            <person name="Brachmann A.O."/>
            <person name="Schneeberger K."/>
            <person name="Ortiz-Merino R.A."/>
            <person name="Moreno-Beltran M."/>
            <person name="Schlaefli M."/>
            <person name="Kirner P."/>
            <person name="Santos Kron A."/>
            <person name="Wolfe K.H."/>
            <person name="Piel J."/>
            <person name="Ahrens C.H."/>
            <person name="Henk D."/>
            <person name="Freimoser F.M."/>
        </authorList>
    </citation>
    <scope>NUCLEOTIDE SEQUENCE [LARGE SCALE GENOMIC DNA]</scope>
    <source>
        <strain evidence="8">APC 1.2</strain>
    </source>
</reference>
<accession>A0A4P6XMX9</accession>
<evidence type="ECO:0000256" key="4">
    <source>
        <dbReference type="ARBA" id="ARBA00023136"/>
    </source>
</evidence>
<dbReference type="AlphaFoldDB" id="A0A4P6XMX9"/>
<dbReference type="CDD" id="cd17323">
    <property type="entry name" value="MFS_Tpo1_MDR_like"/>
    <property type="match status" value="1"/>
</dbReference>
<dbReference type="InterPro" id="IPR020846">
    <property type="entry name" value="MFS_dom"/>
</dbReference>
<feature type="transmembrane region" description="Helical" evidence="5">
    <location>
        <begin position="173"/>
        <end position="193"/>
    </location>
</feature>
<dbReference type="STRING" id="2163413.A0A4P6XMX9"/>
<evidence type="ECO:0000256" key="1">
    <source>
        <dbReference type="ARBA" id="ARBA00004141"/>
    </source>
</evidence>
<feature type="transmembrane region" description="Helical" evidence="5">
    <location>
        <begin position="144"/>
        <end position="161"/>
    </location>
</feature>
<name>A0A4P6XMX9_9ASCO</name>
<feature type="domain" description="Major facilitator superfamily (MFS) profile" evidence="6">
    <location>
        <begin position="106"/>
        <end position="544"/>
    </location>
</feature>
<dbReference type="GO" id="GO:0005886">
    <property type="term" value="C:plasma membrane"/>
    <property type="evidence" value="ECO:0007669"/>
    <property type="project" value="TreeGrafter"/>
</dbReference>
<feature type="transmembrane region" description="Helical" evidence="5">
    <location>
        <begin position="379"/>
        <end position="401"/>
    </location>
</feature>
<feature type="transmembrane region" description="Helical" evidence="5">
    <location>
        <begin position="515"/>
        <end position="538"/>
    </location>
</feature>
<feature type="transmembrane region" description="Helical" evidence="5">
    <location>
        <begin position="199"/>
        <end position="221"/>
    </location>
</feature>
<dbReference type="PANTHER" id="PTHR23502:SF23">
    <property type="entry name" value="FLUCONAZOLE RESISTANCE PROTEIN 1"/>
    <property type="match status" value="1"/>
</dbReference>
<dbReference type="Proteomes" id="UP000292447">
    <property type="component" value="Chromosome II"/>
</dbReference>
<feature type="transmembrane region" description="Helical" evidence="5">
    <location>
        <begin position="444"/>
        <end position="468"/>
    </location>
</feature>
<protein>
    <submittedName>
        <fullName evidence="7">MFS transporter, DHA1 family, multidrug resistance protein</fullName>
    </submittedName>
</protein>
<keyword evidence="3 5" id="KW-1133">Transmembrane helix</keyword>
<dbReference type="Pfam" id="PF07690">
    <property type="entry name" value="MFS_1"/>
    <property type="match status" value="1"/>
</dbReference>
<gene>
    <name evidence="7" type="primary">MPUL0B03200</name>
    <name evidence="7" type="ORF">METSCH_B03200</name>
</gene>
<evidence type="ECO:0000256" key="5">
    <source>
        <dbReference type="SAM" id="Phobius"/>
    </source>
</evidence>
<sequence length="551" mass="62117">MLHQIVRDSFWGSITYRLSKRKLFKYREEDYTFAELEKFRHKVDVERQEVPEPAINREFLGGVLHFPDLNSEEKTLSDENLIYISWEGENDPDNPHNWPVYYKILFVFKIIALTALIYMSAALYTPCITVVMQEMQVSRAKATLPLTFFAIGYGIGPMVFSPLSENARFGRNTIYIVTLFIFFILQIPTALVTDIASLTVLRLLAGFFASPVLATGGASIGDVISREHMPMALSWWTAGTFCAPSVGPLIGAALTVAGGYHWPFWFMCIYSGVLFLVLSFFLPESSGKAILYRKAKRLRALTGNKKITSIGHIQNEEQNLKDLIFECLWRPFQIIIREPGVLFFDLYMGIIYAIMYLWYMAFPIVFINMYGFTTVGEGASSLCLTVGLFVSVACHLPVVYFKTTYKLLKGKSIHPEVYLPMCIFGSCLLPTGLIIFAWTSTKSVHWIAPMVGAGTYMCGSYIVFQTLFNYMGMSYPRYLASVYAGNGFLRSIMGGTFAIFGTPMFNNLATSKYPVAWGTMILAFITMALVLVPVMFFLTGPKLRANSKYAD</sequence>
<feature type="transmembrane region" description="Helical" evidence="5">
    <location>
        <begin position="104"/>
        <end position="124"/>
    </location>
</feature>
<keyword evidence="4 5" id="KW-0472">Membrane</keyword>
<dbReference type="GO" id="GO:0015244">
    <property type="term" value="F:fluconazole transmembrane transporter activity"/>
    <property type="evidence" value="ECO:0007669"/>
    <property type="project" value="TreeGrafter"/>
</dbReference>
<organism evidence="7 8">
    <name type="scientific">Metschnikowia aff. pulcherrima</name>
    <dbReference type="NCBI Taxonomy" id="2163413"/>
    <lineage>
        <taxon>Eukaryota</taxon>
        <taxon>Fungi</taxon>
        <taxon>Dikarya</taxon>
        <taxon>Ascomycota</taxon>
        <taxon>Saccharomycotina</taxon>
        <taxon>Pichiomycetes</taxon>
        <taxon>Metschnikowiaceae</taxon>
        <taxon>Metschnikowia</taxon>
    </lineage>
</organism>
<evidence type="ECO:0000256" key="3">
    <source>
        <dbReference type="ARBA" id="ARBA00022989"/>
    </source>
</evidence>
<keyword evidence="8" id="KW-1185">Reference proteome</keyword>
<evidence type="ECO:0000256" key="2">
    <source>
        <dbReference type="ARBA" id="ARBA00022692"/>
    </source>
</evidence>
<evidence type="ECO:0000313" key="8">
    <source>
        <dbReference type="Proteomes" id="UP000292447"/>
    </source>
</evidence>
<feature type="transmembrane region" description="Helical" evidence="5">
    <location>
        <begin position="233"/>
        <end position="256"/>
    </location>
</feature>
<dbReference type="InterPro" id="IPR011701">
    <property type="entry name" value="MFS"/>
</dbReference>